<keyword evidence="3" id="KW-1185">Reference proteome</keyword>
<dbReference type="InterPro" id="IPR042268">
    <property type="entry name" value="BamC_C"/>
</dbReference>
<dbReference type="Pfam" id="PF06804">
    <property type="entry name" value="Lipoprotein_18"/>
    <property type="match status" value="1"/>
</dbReference>
<reference evidence="2 3" key="1">
    <citation type="submission" date="2015-05" db="EMBL/GenBank/DDBJ databases">
        <title>Complete genome sequence of a sulfur-oxidizing gammaproteobacterium strain HA5.</title>
        <authorList>
            <person name="Miura A."/>
            <person name="Kojima H."/>
            <person name="Fukui M."/>
        </authorList>
    </citation>
    <scope>NUCLEOTIDE SEQUENCE [LARGE SCALE GENOMIC DNA]</scope>
    <source>
        <strain evidence="2 3">HA5</strain>
    </source>
</reference>
<protein>
    <submittedName>
        <fullName evidence="2">Lipoprotein</fullName>
    </submittedName>
</protein>
<organism evidence="2 3">
    <name type="scientific">Sulfuricaulis limicola</name>
    <dbReference type="NCBI Taxonomy" id="1620215"/>
    <lineage>
        <taxon>Bacteria</taxon>
        <taxon>Pseudomonadati</taxon>
        <taxon>Pseudomonadota</taxon>
        <taxon>Gammaproteobacteria</taxon>
        <taxon>Acidiferrobacterales</taxon>
        <taxon>Acidiferrobacteraceae</taxon>
        <taxon>Sulfuricaulis</taxon>
    </lineage>
</organism>
<dbReference type="InterPro" id="IPR010653">
    <property type="entry name" value="NlpB/DapX"/>
</dbReference>
<dbReference type="KEGG" id="slim:SCL_0768"/>
<sequence length="373" mass="41379">MTIRFARLLLCLLAAVSVGACQTIAEKRKIDYKATRTLPPLDIPPELAAPEGAGDAKEGAPVPGAATYSGFVSGEGKKQTAAGSDVLPAYDGIRLERAGQIRWLVVKLPAEQLWPRVREFVLDRGLIIDQENPQTGVLETDWAENRAKVGTGMQKILAKSLGTLYSTGLRDKYRIRLERGKEPGTTEIYLSHRGMVETLVGNDPSGIGETRWQPRPSDPDLEAEMLRLLMASLGVKEEKAASMIASSAGTTAPERAKLNREKDSISLSLSEDFERAWRRVGLVLDRTSFTVDDRDRSKGVYYVRYIDPDVAQKKKGWFRRLFSKKEAEPTNEYQIVLKGNETATRVDVLTREGAPEQSGTSERILTLLYDQLK</sequence>
<dbReference type="Proteomes" id="UP000243180">
    <property type="component" value="Chromosome"/>
</dbReference>
<keyword evidence="1" id="KW-0732">Signal</keyword>
<proteinExistence type="predicted"/>
<gene>
    <name evidence="2" type="ORF">SCL_0768</name>
</gene>
<dbReference type="PROSITE" id="PS51257">
    <property type="entry name" value="PROKAR_LIPOPROTEIN"/>
    <property type="match status" value="1"/>
</dbReference>
<dbReference type="EMBL" id="AP014879">
    <property type="protein sequence ID" value="BAV33088.1"/>
    <property type="molecule type" value="Genomic_DNA"/>
</dbReference>
<dbReference type="InParanoid" id="A0A1B4XE67"/>
<accession>A0A1B4XE67</accession>
<keyword evidence="2" id="KW-0449">Lipoprotein</keyword>
<feature type="chain" id="PRO_5008572473" evidence="1">
    <location>
        <begin position="21"/>
        <end position="373"/>
    </location>
</feature>
<feature type="signal peptide" evidence="1">
    <location>
        <begin position="1"/>
        <end position="20"/>
    </location>
</feature>
<dbReference type="OrthoDB" id="9772575at2"/>
<evidence type="ECO:0000256" key="1">
    <source>
        <dbReference type="SAM" id="SignalP"/>
    </source>
</evidence>
<dbReference type="Gene3D" id="3.30.310.170">
    <property type="entry name" value="Outer membrane protein assembly factor BamC"/>
    <property type="match status" value="1"/>
</dbReference>
<evidence type="ECO:0000313" key="2">
    <source>
        <dbReference type="EMBL" id="BAV33088.1"/>
    </source>
</evidence>
<dbReference type="RefSeq" id="WP_096359983.1">
    <property type="nucleotide sequence ID" value="NZ_AP014879.1"/>
</dbReference>
<dbReference type="AlphaFoldDB" id="A0A1B4XE67"/>
<evidence type="ECO:0000313" key="3">
    <source>
        <dbReference type="Proteomes" id="UP000243180"/>
    </source>
</evidence>
<name>A0A1B4XE67_9GAMM</name>